<dbReference type="PANTHER" id="PTHR46327:SF3">
    <property type="entry name" value="TRANSCRIPTION FACTOR"/>
    <property type="match status" value="1"/>
</dbReference>
<dbReference type="EMBL" id="CP097502">
    <property type="protein sequence ID" value="URD76124.1"/>
    <property type="molecule type" value="Genomic_DNA"/>
</dbReference>
<sequence>MEGKLPAGSMMTGASYGATSLQGKMRMRQASMIHPRLCDAFSVPGNQFQDSDHQAGISIMEYDKEEHARASVSDDDEPSKTVNGVDAQNEAGKGKKGSPWLRMKWTDAMVRLLITTVSYVGEDNASESRGRRKYAILQKKGKWKAVLKVMAERGCYVSSQQCEDKFNDLNKRYKKLTYILGRGTSCRVVENPGLLDHMSNP</sequence>
<name>A0A9E7JCN5_9LILI</name>
<proteinExistence type="predicted"/>
<evidence type="ECO:0000256" key="1">
    <source>
        <dbReference type="SAM" id="MobiDB-lite"/>
    </source>
</evidence>
<organism evidence="3 4">
    <name type="scientific">Musa troglodytarum</name>
    <name type="common">fe'i banana</name>
    <dbReference type="NCBI Taxonomy" id="320322"/>
    <lineage>
        <taxon>Eukaryota</taxon>
        <taxon>Viridiplantae</taxon>
        <taxon>Streptophyta</taxon>
        <taxon>Embryophyta</taxon>
        <taxon>Tracheophyta</taxon>
        <taxon>Spermatophyta</taxon>
        <taxon>Magnoliopsida</taxon>
        <taxon>Liliopsida</taxon>
        <taxon>Zingiberales</taxon>
        <taxon>Musaceae</taxon>
        <taxon>Musa</taxon>
    </lineage>
</organism>
<reference evidence="3" key="1">
    <citation type="submission" date="2022-05" db="EMBL/GenBank/DDBJ databases">
        <title>The Musa troglodytarum L. genome provides insights into the mechanism of non-climacteric behaviour and enrichment of carotenoids.</title>
        <authorList>
            <person name="Wang J."/>
        </authorList>
    </citation>
    <scope>NUCLEOTIDE SEQUENCE</scope>
    <source>
        <tissue evidence="3">Leaf</tissue>
    </source>
</reference>
<protein>
    <recommendedName>
        <fullName evidence="2">Myb/SANT-like DNA-binding domain-containing protein</fullName>
    </recommendedName>
</protein>
<keyword evidence="4" id="KW-1185">Reference proteome</keyword>
<dbReference type="Gene3D" id="1.10.10.60">
    <property type="entry name" value="Homeodomain-like"/>
    <property type="match status" value="1"/>
</dbReference>
<evidence type="ECO:0000259" key="2">
    <source>
        <dbReference type="Pfam" id="PF13837"/>
    </source>
</evidence>
<dbReference type="OrthoDB" id="641566at2759"/>
<dbReference type="PANTHER" id="PTHR46327">
    <property type="entry name" value="F16F4.11 PROTEIN-RELATED"/>
    <property type="match status" value="1"/>
</dbReference>
<dbReference type="AlphaFoldDB" id="A0A9E7JCN5"/>
<dbReference type="Pfam" id="PF13837">
    <property type="entry name" value="Myb_DNA-bind_4"/>
    <property type="match status" value="1"/>
</dbReference>
<feature type="region of interest" description="Disordered" evidence="1">
    <location>
        <begin position="66"/>
        <end position="97"/>
    </location>
</feature>
<feature type="domain" description="Myb/SANT-like DNA-binding" evidence="2">
    <location>
        <begin position="102"/>
        <end position="190"/>
    </location>
</feature>
<gene>
    <name evidence="3" type="ORF">MUK42_36112</name>
</gene>
<evidence type="ECO:0000313" key="4">
    <source>
        <dbReference type="Proteomes" id="UP001055439"/>
    </source>
</evidence>
<dbReference type="Proteomes" id="UP001055439">
    <property type="component" value="Chromosome 1"/>
</dbReference>
<dbReference type="InterPro" id="IPR044822">
    <property type="entry name" value="Myb_DNA-bind_4"/>
</dbReference>
<evidence type="ECO:0000313" key="3">
    <source>
        <dbReference type="EMBL" id="URD76124.1"/>
    </source>
</evidence>
<accession>A0A9E7JCN5</accession>